<comment type="caution">
    <text evidence="2">The sequence shown here is derived from an EMBL/GenBank/DDBJ whole genome shotgun (WGS) entry which is preliminary data.</text>
</comment>
<dbReference type="Gene3D" id="1.10.260.40">
    <property type="entry name" value="lambda repressor-like DNA-binding domains"/>
    <property type="match status" value="1"/>
</dbReference>
<dbReference type="InterPro" id="IPR010982">
    <property type="entry name" value="Lambda_DNA-bd_dom_sf"/>
</dbReference>
<organism evidence="2 3">
    <name type="scientific">Methylobacterium oryzae</name>
    <dbReference type="NCBI Taxonomy" id="334852"/>
    <lineage>
        <taxon>Bacteria</taxon>
        <taxon>Pseudomonadati</taxon>
        <taxon>Pseudomonadota</taxon>
        <taxon>Alphaproteobacteria</taxon>
        <taxon>Hyphomicrobiales</taxon>
        <taxon>Methylobacteriaceae</taxon>
        <taxon>Methylobacterium</taxon>
    </lineage>
</organism>
<dbReference type="RefSeq" id="WP_172685393.1">
    <property type="nucleotide sequence ID" value="NZ_MLCA01000019.1"/>
</dbReference>
<evidence type="ECO:0000259" key="1">
    <source>
        <dbReference type="PROSITE" id="PS50943"/>
    </source>
</evidence>
<dbReference type="SUPFAM" id="SSF47413">
    <property type="entry name" value="lambda repressor-like DNA-binding domains"/>
    <property type="match status" value="1"/>
</dbReference>
<accession>A0ABU7TY32</accession>
<reference evidence="2 3" key="1">
    <citation type="journal article" date="2012" name="Genet. Mol. Biol.">
        <title>Analysis of 16S rRNA and mxaF genes revealing insights into Methylobacterium niche-specific plant association.</title>
        <authorList>
            <person name="Dourado M.N."/>
            <person name="Andreote F.D."/>
            <person name="Dini-Andreote F."/>
            <person name="Conti R."/>
            <person name="Araujo J.M."/>
            <person name="Araujo W.L."/>
        </authorList>
    </citation>
    <scope>NUCLEOTIDE SEQUENCE [LARGE SCALE GENOMIC DNA]</scope>
    <source>
        <strain evidence="2 3">TC3-10</strain>
    </source>
</reference>
<dbReference type="SMART" id="SM00530">
    <property type="entry name" value="HTH_XRE"/>
    <property type="match status" value="1"/>
</dbReference>
<dbReference type="PROSITE" id="PS50943">
    <property type="entry name" value="HTH_CROC1"/>
    <property type="match status" value="1"/>
</dbReference>
<sequence length="106" mass="11654">MKTTAIISTEEFESLRLMGQRVRLSRLRRNLTQQELAERMGVGRLAVISLEKGRPGVSLLTLLKALTVFGYTERLGDVLAVDPIGEGMEIVTGRQRAAHVSGVADF</sequence>
<proteinExistence type="predicted"/>
<evidence type="ECO:0000313" key="2">
    <source>
        <dbReference type="EMBL" id="MEE7494849.1"/>
    </source>
</evidence>
<evidence type="ECO:0000313" key="3">
    <source>
        <dbReference type="Proteomes" id="UP001355206"/>
    </source>
</evidence>
<name>A0ABU7TY32_9HYPH</name>
<gene>
    <name evidence="2" type="ORF">MOTC310_32365</name>
</gene>
<dbReference type="InterPro" id="IPR001387">
    <property type="entry name" value="Cro/C1-type_HTH"/>
</dbReference>
<feature type="domain" description="HTH cro/C1-type" evidence="1">
    <location>
        <begin position="22"/>
        <end position="75"/>
    </location>
</feature>
<protein>
    <submittedName>
        <fullName evidence="2">Transcriptional regulator</fullName>
    </submittedName>
</protein>
<dbReference type="CDD" id="cd00093">
    <property type="entry name" value="HTH_XRE"/>
    <property type="match status" value="1"/>
</dbReference>
<dbReference type="Pfam" id="PF01381">
    <property type="entry name" value="HTH_3"/>
    <property type="match status" value="1"/>
</dbReference>
<dbReference type="Proteomes" id="UP001355206">
    <property type="component" value="Unassembled WGS sequence"/>
</dbReference>
<keyword evidence="3" id="KW-1185">Reference proteome</keyword>
<dbReference type="EMBL" id="MLCA01000019">
    <property type="protein sequence ID" value="MEE7494849.1"/>
    <property type="molecule type" value="Genomic_DNA"/>
</dbReference>